<dbReference type="PANTHER" id="PTHR13076:SF8">
    <property type="entry name" value="COILED-COIL AND C2 DOMAIN-CONTAINING PROTEIN 1A"/>
    <property type="match status" value="1"/>
</dbReference>
<name>A0ABN9FIT8_9NEOB</name>
<sequence>MKSWERKKRNPRLYRLLRRALLPQLAVSRGTLTERLAMYKEALANAKQAGEGTKARRYERGVKTLEDLLRTAKRGGSVSPDDIPPPVAVGNSASSPAAPPAAVVPDLPVKPTPPANGIPPQPPASARAPPPVPVKPQSLPQPVTLSVPTTSSAPITPITPVTPNSTLATSSTPASLISADGNKARVLERQRQYKLAALKSKQEGDAELASKYYRIAKVILKRSIRHAEHMAQ</sequence>
<evidence type="ECO:0000313" key="3">
    <source>
        <dbReference type="EMBL" id="CAI9596807.1"/>
    </source>
</evidence>
<dbReference type="Pfam" id="PF21528">
    <property type="entry name" value="CC2D1A-B_DM14"/>
    <property type="match status" value="1"/>
</dbReference>
<accession>A0ABN9FIT8</accession>
<organism evidence="3 4">
    <name type="scientific">Staurois parvus</name>
    <dbReference type="NCBI Taxonomy" id="386267"/>
    <lineage>
        <taxon>Eukaryota</taxon>
        <taxon>Metazoa</taxon>
        <taxon>Chordata</taxon>
        <taxon>Craniata</taxon>
        <taxon>Vertebrata</taxon>
        <taxon>Euteleostomi</taxon>
        <taxon>Amphibia</taxon>
        <taxon>Batrachia</taxon>
        <taxon>Anura</taxon>
        <taxon>Neobatrachia</taxon>
        <taxon>Ranoidea</taxon>
        <taxon>Ranidae</taxon>
        <taxon>Staurois</taxon>
    </lineage>
</organism>
<proteinExistence type="predicted"/>
<evidence type="ECO:0000259" key="2">
    <source>
        <dbReference type="SMART" id="SM00685"/>
    </source>
</evidence>
<feature type="compositionally biased region" description="Low complexity" evidence="1">
    <location>
        <begin position="88"/>
        <end position="107"/>
    </location>
</feature>
<dbReference type="PANTHER" id="PTHR13076">
    <property type="entry name" value="COILED-COIL AND C2 DOMAIN-CONTAINING PROTEIN 1-LIKE"/>
    <property type="match status" value="1"/>
</dbReference>
<dbReference type="EMBL" id="CATNWA010016965">
    <property type="protein sequence ID" value="CAI9596807.1"/>
    <property type="molecule type" value="Genomic_DNA"/>
</dbReference>
<protein>
    <recommendedName>
        <fullName evidence="2">DM14 domain-containing protein</fullName>
    </recommendedName>
</protein>
<dbReference type="Proteomes" id="UP001162483">
    <property type="component" value="Unassembled WGS sequence"/>
</dbReference>
<dbReference type="InterPro" id="IPR039725">
    <property type="entry name" value="CC2D1A/B"/>
</dbReference>
<reference evidence="3" key="1">
    <citation type="submission" date="2023-05" db="EMBL/GenBank/DDBJ databases">
        <authorList>
            <person name="Stuckert A."/>
        </authorList>
    </citation>
    <scope>NUCLEOTIDE SEQUENCE</scope>
</reference>
<feature type="compositionally biased region" description="Low complexity" evidence="1">
    <location>
        <begin position="135"/>
        <end position="173"/>
    </location>
</feature>
<evidence type="ECO:0000256" key="1">
    <source>
        <dbReference type="SAM" id="MobiDB-lite"/>
    </source>
</evidence>
<keyword evidence="4" id="KW-1185">Reference proteome</keyword>
<feature type="domain" description="DM14" evidence="2">
    <location>
        <begin position="32"/>
        <end position="87"/>
    </location>
</feature>
<feature type="compositionally biased region" description="Pro residues" evidence="1">
    <location>
        <begin position="108"/>
        <end position="134"/>
    </location>
</feature>
<gene>
    <name evidence="3" type="ORF">SPARVUS_LOCUS12123118</name>
</gene>
<feature type="region of interest" description="Disordered" evidence="1">
    <location>
        <begin position="71"/>
        <end position="173"/>
    </location>
</feature>
<evidence type="ECO:0000313" key="4">
    <source>
        <dbReference type="Proteomes" id="UP001162483"/>
    </source>
</evidence>
<comment type="caution">
    <text evidence="3">The sequence shown here is derived from an EMBL/GenBank/DDBJ whole genome shotgun (WGS) entry which is preliminary data.</text>
</comment>
<dbReference type="InterPro" id="IPR006608">
    <property type="entry name" value="CC2D1A/B_DM14"/>
</dbReference>
<dbReference type="SMART" id="SM00685">
    <property type="entry name" value="DM14"/>
    <property type="match status" value="1"/>
</dbReference>